<evidence type="ECO:0000259" key="6">
    <source>
        <dbReference type="Pfam" id="PF12766"/>
    </source>
</evidence>
<dbReference type="InterPro" id="IPR000659">
    <property type="entry name" value="Pyridox_Oxase"/>
</dbReference>
<gene>
    <name evidence="7" type="ORF">PRCB_04140</name>
</gene>
<dbReference type="OrthoDB" id="5120525at2"/>
<dbReference type="Gene3D" id="2.30.110.10">
    <property type="entry name" value="Electron Transport, Fmn-binding Protein, Chain A"/>
    <property type="match status" value="1"/>
</dbReference>
<dbReference type="GO" id="GO:0008615">
    <property type="term" value="P:pyridoxine biosynthetic process"/>
    <property type="evidence" value="ECO:0007669"/>
    <property type="project" value="InterPro"/>
</dbReference>
<dbReference type="InterPro" id="IPR012349">
    <property type="entry name" value="Split_barrel_FMN-bd"/>
</dbReference>
<sequence length="195" mass="22452">MTAESENIDAIAWRELDTAAQDPHAGFRYVNVCTLDAELKPQARMMVLRRTDSVKRRLEFHTDIRSAKWQELALNPAATVLGFCSQSRLQLRLQGYFKRYEPESALANQVWEGLPIWTRRSYSGGPPGDESLFSPDQTRDVESEENRGDGKHNFGVLVFQAESLDWFQLQRNDNRRARLIYSDTGCLSSFHWINP</sequence>
<accession>A0A2M9WEF0</accession>
<keyword evidence="3" id="KW-0288">FMN</keyword>
<evidence type="ECO:0000256" key="2">
    <source>
        <dbReference type="ARBA" id="ARBA00022630"/>
    </source>
</evidence>
<dbReference type="GO" id="GO:0010181">
    <property type="term" value="F:FMN binding"/>
    <property type="evidence" value="ECO:0007669"/>
    <property type="project" value="InterPro"/>
</dbReference>
<name>A0A2M9WEF0_9GAMM</name>
<feature type="region of interest" description="Disordered" evidence="5">
    <location>
        <begin position="125"/>
        <end position="148"/>
    </location>
</feature>
<dbReference type="PANTHER" id="PTHR10851:SF3">
    <property type="entry name" value="PYRIDOXINE_PYRIDOXAMINE 5'-PHOSPHATE OXIDASE 2"/>
    <property type="match status" value="1"/>
</dbReference>
<evidence type="ECO:0000313" key="7">
    <source>
        <dbReference type="EMBL" id="PJZ05922.1"/>
    </source>
</evidence>
<evidence type="ECO:0000256" key="5">
    <source>
        <dbReference type="SAM" id="MobiDB-lite"/>
    </source>
</evidence>
<dbReference type="GO" id="GO:0004733">
    <property type="term" value="F:pyridoxamine phosphate oxidase activity"/>
    <property type="evidence" value="ECO:0007669"/>
    <property type="project" value="InterPro"/>
</dbReference>
<keyword evidence="2" id="KW-0285">Flavoprotein</keyword>
<protein>
    <submittedName>
        <fullName evidence="7">Pyridoxamine 5'-phosphate oxidase</fullName>
    </submittedName>
</protein>
<dbReference type="Proteomes" id="UP000232062">
    <property type="component" value="Unassembled WGS sequence"/>
</dbReference>
<comment type="cofactor">
    <cofactor evidence="1">
        <name>FMN</name>
        <dbReference type="ChEBI" id="CHEBI:58210"/>
    </cofactor>
</comment>
<keyword evidence="4" id="KW-0560">Oxidoreductase</keyword>
<dbReference type="RefSeq" id="WP_100700469.1">
    <property type="nucleotide sequence ID" value="NZ_MLFP01000086.1"/>
</dbReference>
<dbReference type="STRING" id="1076549.HA45_26600"/>
<dbReference type="PANTHER" id="PTHR10851">
    <property type="entry name" value="PYRIDOXINE-5-PHOSPHATE OXIDASE"/>
    <property type="match status" value="1"/>
</dbReference>
<comment type="caution">
    <text evidence="7">The sequence shown here is derived from an EMBL/GenBank/DDBJ whole genome shotgun (WGS) entry which is preliminary data.</text>
</comment>
<evidence type="ECO:0000313" key="8">
    <source>
        <dbReference type="Proteomes" id="UP000232062"/>
    </source>
</evidence>
<dbReference type="SUPFAM" id="SSF50475">
    <property type="entry name" value="FMN-binding split barrel"/>
    <property type="match status" value="1"/>
</dbReference>
<organism evidence="7 8">
    <name type="scientific">Pantoea rodasii</name>
    <dbReference type="NCBI Taxonomy" id="1076549"/>
    <lineage>
        <taxon>Bacteria</taxon>
        <taxon>Pseudomonadati</taxon>
        <taxon>Pseudomonadota</taxon>
        <taxon>Gammaproteobacteria</taxon>
        <taxon>Enterobacterales</taxon>
        <taxon>Erwiniaceae</taxon>
        <taxon>Pantoea</taxon>
    </lineage>
</organism>
<keyword evidence="8" id="KW-1185">Reference proteome</keyword>
<dbReference type="EMBL" id="PIQI01000011">
    <property type="protein sequence ID" value="PJZ05922.1"/>
    <property type="molecule type" value="Genomic_DNA"/>
</dbReference>
<evidence type="ECO:0000256" key="3">
    <source>
        <dbReference type="ARBA" id="ARBA00022643"/>
    </source>
</evidence>
<evidence type="ECO:0000256" key="1">
    <source>
        <dbReference type="ARBA" id="ARBA00001917"/>
    </source>
</evidence>
<feature type="domain" description="Pyridoxamine 5'-phosphate oxidase Alr4036 family FMN-binding" evidence="6">
    <location>
        <begin position="13"/>
        <end position="97"/>
    </location>
</feature>
<evidence type="ECO:0000256" key="4">
    <source>
        <dbReference type="ARBA" id="ARBA00023002"/>
    </source>
</evidence>
<dbReference type="InterPro" id="IPR024624">
    <property type="entry name" value="Pyridox_Oxase_Alr4036_FMN-bd"/>
</dbReference>
<dbReference type="AlphaFoldDB" id="A0A2M9WEF0"/>
<proteinExistence type="predicted"/>
<feature type="compositionally biased region" description="Basic and acidic residues" evidence="5">
    <location>
        <begin position="137"/>
        <end position="148"/>
    </location>
</feature>
<dbReference type="Pfam" id="PF12766">
    <property type="entry name" value="Pyridox_oxase_2"/>
    <property type="match status" value="1"/>
</dbReference>
<reference evidence="7 8" key="1">
    <citation type="submission" date="2017-11" db="EMBL/GenBank/DDBJ databases">
        <title>The genome sequence of Pantoea rodasii DSM 26611.</title>
        <authorList>
            <person name="Gao J."/>
            <person name="Mao X."/>
            <person name="Sun J."/>
        </authorList>
    </citation>
    <scope>NUCLEOTIDE SEQUENCE [LARGE SCALE GENOMIC DNA]</scope>
    <source>
        <strain evidence="7 8">DSM 26611</strain>
    </source>
</reference>